<comment type="function">
    <text evidence="10">DNA primase is the polymerase that synthesizes small RNA primers for the Okazaki fragments made during discontinuous DNA replication.</text>
</comment>
<keyword evidence="6 10" id="KW-0479">Metal-binding</keyword>
<dbReference type="GeneID" id="110233604"/>
<dbReference type="Pfam" id="PF04104">
    <property type="entry name" value="DNA_primase_lrg"/>
    <property type="match status" value="1"/>
</dbReference>
<dbReference type="FunFam" id="1.20.930.80:FF:000001">
    <property type="entry name" value="DNA primase large subunit"/>
    <property type="match status" value="1"/>
</dbReference>
<evidence type="ECO:0000256" key="6">
    <source>
        <dbReference type="ARBA" id="ARBA00022723"/>
    </source>
</evidence>
<evidence type="ECO:0000256" key="10">
    <source>
        <dbReference type="PIRNR" id="PIRNR009449"/>
    </source>
</evidence>
<keyword evidence="3 10" id="KW-0004">4Fe-4S</keyword>
<evidence type="ECO:0000259" key="13">
    <source>
        <dbReference type="Pfam" id="PF04104"/>
    </source>
</evidence>
<feature type="region of interest" description="Disordered" evidence="12">
    <location>
        <begin position="482"/>
        <end position="516"/>
    </location>
</feature>
<feature type="domain" description="DNA primase large subunit C-terminal" evidence="13">
    <location>
        <begin position="287"/>
        <end position="454"/>
    </location>
</feature>
<name>A0A913WV12_EXADI</name>
<dbReference type="PIRSF" id="PIRSF009449">
    <property type="entry name" value="DNA_primase_large_subunit"/>
    <property type="match status" value="1"/>
</dbReference>
<feature type="binding site" evidence="11">
    <location>
        <position position="431"/>
    </location>
    <ligand>
        <name>[4Fe-4S] cluster</name>
        <dbReference type="ChEBI" id="CHEBI:49883"/>
    </ligand>
</feature>
<evidence type="ECO:0000256" key="1">
    <source>
        <dbReference type="ARBA" id="ARBA00010564"/>
    </source>
</evidence>
<dbReference type="GO" id="GO:0006269">
    <property type="term" value="P:DNA replication, synthesis of primer"/>
    <property type="evidence" value="ECO:0007669"/>
    <property type="project" value="UniProtKB-KW"/>
</dbReference>
<keyword evidence="4 10" id="KW-0639">Primosome</keyword>
<feature type="binding site" evidence="11">
    <location>
        <position position="391"/>
    </location>
    <ligand>
        <name>[4Fe-4S] cluster</name>
        <dbReference type="ChEBI" id="CHEBI:49883"/>
    </ligand>
</feature>
<dbReference type="AlphaFoldDB" id="A0A913WV12"/>
<dbReference type="GO" id="GO:0051539">
    <property type="term" value="F:4 iron, 4 sulfur cluster binding"/>
    <property type="evidence" value="ECO:0007669"/>
    <property type="project" value="UniProtKB-UniRule"/>
</dbReference>
<dbReference type="Gene3D" id="1.20.930.80">
    <property type="match status" value="1"/>
</dbReference>
<comment type="similarity">
    <text evidence="1 10">Belongs to the eukaryotic-type primase large subunit family.</text>
</comment>
<dbReference type="Proteomes" id="UP000887567">
    <property type="component" value="Unplaced"/>
</dbReference>
<accession>A0A913WV12</accession>
<dbReference type="InterPro" id="IPR007238">
    <property type="entry name" value="DNA_primase_lsu_euk/arc"/>
</dbReference>
<keyword evidence="9 10" id="KW-0238">DNA-binding</keyword>
<evidence type="ECO:0000256" key="5">
    <source>
        <dbReference type="ARBA" id="ARBA00022705"/>
    </source>
</evidence>
<evidence type="ECO:0000256" key="3">
    <source>
        <dbReference type="ARBA" id="ARBA00022485"/>
    </source>
</evidence>
<dbReference type="GO" id="GO:0006270">
    <property type="term" value="P:DNA replication initiation"/>
    <property type="evidence" value="ECO:0007669"/>
    <property type="project" value="TreeGrafter"/>
</dbReference>
<evidence type="ECO:0000256" key="7">
    <source>
        <dbReference type="ARBA" id="ARBA00023004"/>
    </source>
</evidence>
<evidence type="ECO:0000256" key="11">
    <source>
        <dbReference type="PIRSR" id="PIRSR009449-1"/>
    </source>
</evidence>
<feature type="binding site" evidence="11">
    <location>
        <position position="374"/>
    </location>
    <ligand>
        <name>[4Fe-4S] cluster</name>
        <dbReference type="ChEBI" id="CHEBI:49883"/>
    </ligand>
</feature>
<dbReference type="InterPro" id="IPR058560">
    <property type="entry name" value="DNA_primase_C"/>
</dbReference>
<organism evidence="14 15">
    <name type="scientific">Exaiptasia diaphana</name>
    <name type="common">Tropical sea anemone</name>
    <name type="synonym">Aiptasia pulchella</name>
    <dbReference type="NCBI Taxonomy" id="2652724"/>
    <lineage>
        <taxon>Eukaryota</taxon>
        <taxon>Metazoa</taxon>
        <taxon>Cnidaria</taxon>
        <taxon>Anthozoa</taxon>
        <taxon>Hexacorallia</taxon>
        <taxon>Actiniaria</taxon>
        <taxon>Aiptasiidae</taxon>
        <taxon>Exaiptasia</taxon>
    </lineage>
</organism>
<feature type="binding site" evidence="11">
    <location>
        <position position="295"/>
    </location>
    <ligand>
        <name>[4Fe-4S] cluster</name>
        <dbReference type="ChEBI" id="CHEBI:49883"/>
    </ligand>
</feature>
<dbReference type="EnsemblMetazoa" id="XM_021038904.2">
    <property type="protein sequence ID" value="XP_020894563.1"/>
    <property type="gene ID" value="LOC110233604"/>
</dbReference>
<dbReference type="GO" id="GO:0005658">
    <property type="term" value="C:alpha DNA polymerase:primase complex"/>
    <property type="evidence" value="ECO:0007669"/>
    <property type="project" value="TreeGrafter"/>
</dbReference>
<evidence type="ECO:0000256" key="9">
    <source>
        <dbReference type="ARBA" id="ARBA00023125"/>
    </source>
</evidence>
<dbReference type="OMA" id="RINYKPW"/>
<evidence type="ECO:0000256" key="8">
    <source>
        <dbReference type="ARBA" id="ARBA00023014"/>
    </source>
</evidence>
<dbReference type="Pfam" id="PF26466">
    <property type="entry name" value="DNA_primase_lrg_N"/>
    <property type="match status" value="1"/>
</dbReference>
<proteinExistence type="inferred from homology"/>
<evidence type="ECO:0000256" key="4">
    <source>
        <dbReference type="ARBA" id="ARBA00022515"/>
    </source>
</evidence>
<evidence type="ECO:0000256" key="2">
    <source>
        <dbReference type="ARBA" id="ARBA00019038"/>
    </source>
</evidence>
<dbReference type="GO" id="GO:0003677">
    <property type="term" value="F:DNA binding"/>
    <property type="evidence" value="ECO:0007669"/>
    <property type="project" value="UniProtKB-UniRule"/>
</dbReference>
<evidence type="ECO:0000313" key="15">
    <source>
        <dbReference type="Proteomes" id="UP000887567"/>
    </source>
</evidence>
<comment type="cofactor">
    <cofactor evidence="10">
        <name>[4Fe-4S] cluster</name>
        <dbReference type="ChEBI" id="CHEBI:49883"/>
    </cofactor>
    <text evidence="10">Binds 1 [4Fe-4S] cluster.</text>
</comment>
<dbReference type="GO" id="GO:0046872">
    <property type="term" value="F:metal ion binding"/>
    <property type="evidence" value="ECO:0007669"/>
    <property type="project" value="UniProtKB-UniRule"/>
</dbReference>
<dbReference type="OrthoDB" id="421393at2759"/>
<keyword evidence="5 10" id="KW-0235">DNA replication</keyword>
<dbReference type="InterPro" id="IPR016558">
    <property type="entry name" value="DNA_primase_lsu_euk"/>
</dbReference>
<dbReference type="PANTHER" id="PTHR10537:SF3">
    <property type="entry name" value="DNA PRIMASE LARGE SUBUNIT"/>
    <property type="match status" value="1"/>
</dbReference>
<evidence type="ECO:0000313" key="14">
    <source>
        <dbReference type="EnsemblMetazoa" id="XP_020894563.1"/>
    </source>
</evidence>
<dbReference type="CDD" id="cd07322">
    <property type="entry name" value="PriL_PriS_Eukaryotic"/>
    <property type="match status" value="1"/>
</dbReference>
<keyword evidence="8 10" id="KW-0411">Iron-sulfur</keyword>
<keyword evidence="15" id="KW-1185">Reference proteome</keyword>
<dbReference type="KEGG" id="epa:110233604"/>
<evidence type="ECO:0000256" key="12">
    <source>
        <dbReference type="SAM" id="MobiDB-lite"/>
    </source>
</evidence>
<dbReference type="PANTHER" id="PTHR10537">
    <property type="entry name" value="DNA PRIMASE LARGE SUBUNIT"/>
    <property type="match status" value="1"/>
</dbReference>
<sequence>MQFSRQKKSVQLKDGRIWGQYPDRLQMYKIPPTDNISLEEFEELAIERLKVLREVESNSIRYKKDDKAYQNKSHDLLKSFLPQNYDVSKGGSNDPNQEYDERRKDHISHFILRLAYCRSEELRRWFLSQEVELFRIRFSEEQRKDVDTFLENNKLSYSDIGEEEKSEKCCQLRDAGYNLNVQSVKADEYYKVPFIEALDLVRSRKVYLEGGYAYVPRGDLSSIISNVFRTHLSHALALTARALPYLEEDERLLPRLNNLSRQYVGQDYGTKKSIAGGKITLDQIDMVARKSFPLCMRNLHQSLREAHHLKHGGRMQYGLFLKGIGITLEESLIFWRSEFGKIMELDKFDKQYAYNIRHNYGKEGKRADYTPFSCMKIIMSNQPGPGDCHGCPYRHTDPELLKQRLSSHQLGKEGLEEVMSLVKENHYQLACTRYFELTHSTENQPGFNHPNQYYEESRKLLTGDSSSSQHKAKQVARIAVKKESGLKSENDETFEEVDDMQLMSMDVDEMMTSSIE</sequence>
<dbReference type="RefSeq" id="XP_020894563.1">
    <property type="nucleotide sequence ID" value="XM_021038904.2"/>
</dbReference>
<reference evidence="14" key="1">
    <citation type="submission" date="2022-11" db="UniProtKB">
        <authorList>
            <consortium name="EnsemblMetazoa"/>
        </authorList>
    </citation>
    <scope>IDENTIFICATION</scope>
</reference>
<keyword evidence="7 10" id="KW-0408">Iron</keyword>
<protein>
    <recommendedName>
        <fullName evidence="2 10">DNA primase large subunit</fullName>
    </recommendedName>
</protein>